<accession>A0ABQ4Z9G3</accession>
<name>A0ABQ4Z9G3_9ASTR</name>
<keyword evidence="3" id="KW-1185">Reference proteome</keyword>
<dbReference type="Pfam" id="PF24626">
    <property type="entry name" value="SH3_Tf2-1"/>
    <property type="match status" value="1"/>
</dbReference>
<gene>
    <name evidence="2" type="ORF">Tco_0752203</name>
</gene>
<evidence type="ECO:0000313" key="2">
    <source>
        <dbReference type="EMBL" id="GJS85662.1"/>
    </source>
</evidence>
<dbReference type="PANTHER" id="PTHR46148">
    <property type="entry name" value="CHROMO DOMAIN-CONTAINING PROTEIN"/>
    <property type="match status" value="1"/>
</dbReference>
<dbReference type="PANTHER" id="PTHR46148:SF52">
    <property type="entry name" value="OS04G0603800 PROTEIN"/>
    <property type="match status" value="1"/>
</dbReference>
<dbReference type="InterPro" id="IPR001584">
    <property type="entry name" value="Integrase_cat-core"/>
</dbReference>
<dbReference type="EMBL" id="BQNB010011067">
    <property type="protein sequence ID" value="GJS85662.1"/>
    <property type="molecule type" value="Genomic_DNA"/>
</dbReference>
<sequence>MSTAYHPQTDGQTELVNKCLECYLRCMTRESPKDWTLWLPLAEYWYNTNYHSAIKTTPFKALYGQPPALYIPYVAKDSRVELVDKTLYAREKAIQIFDWVYLKLQPYRQVTLRKGKQHKLSSKFYGLFQVIAKVGKVAYKLQFPDNAKVHLVFHVSQLKKCLSSTTTMGTFLECDAQGLIAAEPVKLLDRKMVKQQNRMGVFGLIQ</sequence>
<dbReference type="SUPFAM" id="SSF53098">
    <property type="entry name" value="Ribonuclease H-like"/>
    <property type="match status" value="1"/>
</dbReference>
<reference evidence="2" key="2">
    <citation type="submission" date="2022-01" db="EMBL/GenBank/DDBJ databases">
        <authorList>
            <person name="Yamashiro T."/>
            <person name="Shiraishi A."/>
            <person name="Satake H."/>
            <person name="Nakayama K."/>
        </authorList>
    </citation>
    <scope>NUCLEOTIDE SEQUENCE</scope>
</reference>
<dbReference type="InterPro" id="IPR012337">
    <property type="entry name" value="RNaseH-like_sf"/>
</dbReference>
<reference evidence="2" key="1">
    <citation type="journal article" date="2022" name="Int. J. Mol. Sci.">
        <title>Draft Genome of Tanacetum Coccineum: Genomic Comparison of Closely Related Tanacetum-Family Plants.</title>
        <authorList>
            <person name="Yamashiro T."/>
            <person name="Shiraishi A."/>
            <person name="Nakayama K."/>
            <person name="Satake H."/>
        </authorList>
    </citation>
    <scope>NUCLEOTIDE SEQUENCE</scope>
</reference>
<comment type="caution">
    <text evidence="2">The sequence shown here is derived from an EMBL/GenBank/DDBJ whole genome shotgun (WGS) entry which is preliminary data.</text>
</comment>
<proteinExistence type="predicted"/>
<dbReference type="InterPro" id="IPR036397">
    <property type="entry name" value="RNaseH_sf"/>
</dbReference>
<evidence type="ECO:0000313" key="3">
    <source>
        <dbReference type="Proteomes" id="UP001151760"/>
    </source>
</evidence>
<dbReference type="Proteomes" id="UP001151760">
    <property type="component" value="Unassembled WGS sequence"/>
</dbReference>
<organism evidence="2 3">
    <name type="scientific">Tanacetum coccineum</name>
    <dbReference type="NCBI Taxonomy" id="301880"/>
    <lineage>
        <taxon>Eukaryota</taxon>
        <taxon>Viridiplantae</taxon>
        <taxon>Streptophyta</taxon>
        <taxon>Embryophyta</taxon>
        <taxon>Tracheophyta</taxon>
        <taxon>Spermatophyta</taxon>
        <taxon>Magnoliopsida</taxon>
        <taxon>eudicotyledons</taxon>
        <taxon>Gunneridae</taxon>
        <taxon>Pentapetalae</taxon>
        <taxon>asterids</taxon>
        <taxon>campanulids</taxon>
        <taxon>Asterales</taxon>
        <taxon>Asteraceae</taxon>
        <taxon>Asteroideae</taxon>
        <taxon>Anthemideae</taxon>
        <taxon>Anthemidinae</taxon>
        <taxon>Tanacetum</taxon>
    </lineage>
</organism>
<feature type="domain" description="Integrase catalytic" evidence="1">
    <location>
        <begin position="1"/>
        <end position="66"/>
    </location>
</feature>
<dbReference type="PROSITE" id="PS50994">
    <property type="entry name" value="INTEGRASE"/>
    <property type="match status" value="1"/>
</dbReference>
<protein>
    <submittedName>
        <fullName evidence="2">Retrotransposable element Tf2</fullName>
    </submittedName>
</protein>
<evidence type="ECO:0000259" key="1">
    <source>
        <dbReference type="PROSITE" id="PS50994"/>
    </source>
</evidence>
<dbReference type="Gene3D" id="3.30.420.10">
    <property type="entry name" value="Ribonuclease H-like superfamily/Ribonuclease H"/>
    <property type="match status" value="1"/>
</dbReference>
<dbReference type="InterPro" id="IPR056924">
    <property type="entry name" value="SH3_Tf2-1"/>
</dbReference>